<dbReference type="RefSeq" id="WP_115748059.1">
    <property type="nucleotide sequence ID" value="NZ_PIOD01000002.1"/>
</dbReference>
<accession>A0A3D8Q0M8</accession>
<dbReference type="AlphaFoldDB" id="A0A3D8Q0M8"/>
<comment type="caution">
    <text evidence="2">The sequence shown here is derived from an EMBL/GenBank/DDBJ whole genome shotgun (WGS) entry which is preliminary data.</text>
</comment>
<dbReference type="GO" id="GO:0008757">
    <property type="term" value="F:S-adenosylmethionine-dependent methyltransferase activity"/>
    <property type="evidence" value="ECO:0007669"/>
    <property type="project" value="InterPro"/>
</dbReference>
<dbReference type="GO" id="GO:0032259">
    <property type="term" value="P:methylation"/>
    <property type="evidence" value="ECO:0007669"/>
    <property type="project" value="UniProtKB-KW"/>
</dbReference>
<evidence type="ECO:0000313" key="2">
    <source>
        <dbReference type="EMBL" id="RDW21602.1"/>
    </source>
</evidence>
<gene>
    <name evidence="2" type="ORF">CWR45_01630</name>
</gene>
<protein>
    <submittedName>
        <fullName evidence="2">Class I SAM-dependent methyltransferase</fullName>
    </submittedName>
</protein>
<evidence type="ECO:0000313" key="3">
    <source>
        <dbReference type="Proteomes" id="UP000256520"/>
    </source>
</evidence>
<keyword evidence="2" id="KW-0489">Methyltransferase</keyword>
<dbReference type="PANTHER" id="PTHR45036:SF1">
    <property type="entry name" value="METHYLTRANSFERASE LIKE 7A"/>
    <property type="match status" value="1"/>
</dbReference>
<proteinExistence type="predicted"/>
<feature type="domain" description="Methyltransferase type 11" evidence="1">
    <location>
        <begin position="42"/>
        <end position="134"/>
    </location>
</feature>
<dbReference type="Gene3D" id="3.40.50.150">
    <property type="entry name" value="Vaccinia Virus protein VP39"/>
    <property type="match status" value="1"/>
</dbReference>
<dbReference type="InterPro" id="IPR013216">
    <property type="entry name" value="Methyltransf_11"/>
</dbReference>
<dbReference type="Pfam" id="PF08241">
    <property type="entry name" value="Methyltransf_11"/>
    <property type="match status" value="1"/>
</dbReference>
<dbReference type="SUPFAM" id="SSF53335">
    <property type="entry name" value="S-adenosyl-L-methionine-dependent methyltransferases"/>
    <property type="match status" value="1"/>
</dbReference>
<sequence>MERKSLVKKFDKQANKSHKRQKNNSAYQFRDRVFQDVEGKVLEVGVGSGLNFPFYKDVELTGVDFSSEMLKIARNVAKEYPFKATFIQEDVESVKFNENTFDTIVSSGTLCAYQDPVIVLNNFQKWCKPEGKILMMEHGISTNKQIAWLQKILDPLALKLVGCHQNRNISEIVKRSSLKLIREERYMAGYLYLIWAKP</sequence>
<dbReference type="Proteomes" id="UP000256520">
    <property type="component" value="Unassembled WGS sequence"/>
</dbReference>
<name>A0A3D8Q0M8_9BACI</name>
<reference evidence="3" key="1">
    <citation type="submission" date="2017-11" db="EMBL/GenBank/DDBJ databases">
        <authorList>
            <person name="Zhu W."/>
        </authorList>
    </citation>
    <scope>NUCLEOTIDE SEQUENCE [LARGE SCALE GENOMIC DNA]</scope>
    <source>
        <strain evidence="3">CAU 1051</strain>
    </source>
</reference>
<dbReference type="InterPro" id="IPR052356">
    <property type="entry name" value="Thiol_S-MT"/>
</dbReference>
<dbReference type="OrthoDB" id="9772751at2"/>
<dbReference type="InterPro" id="IPR029063">
    <property type="entry name" value="SAM-dependent_MTases_sf"/>
</dbReference>
<dbReference type="PANTHER" id="PTHR45036">
    <property type="entry name" value="METHYLTRANSFERASE LIKE 7B"/>
    <property type="match status" value="1"/>
</dbReference>
<dbReference type="EMBL" id="PIOD01000002">
    <property type="protein sequence ID" value="RDW21602.1"/>
    <property type="molecule type" value="Genomic_DNA"/>
</dbReference>
<dbReference type="CDD" id="cd02440">
    <property type="entry name" value="AdoMet_MTases"/>
    <property type="match status" value="1"/>
</dbReference>
<organism evidence="2 3">
    <name type="scientific">Oceanobacillus chungangensis</name>
    <dbReference type="NCBI Taxonomy" id="1229152"/>
    <lineage>
        <taxon>Bacteria</taxon>
        <taxon>Bacillati</taxon>
        <taxon>Bacillota</taxon>
        <taxon>Bacilli</taxon>
        <taxon>Bacillales</taxon>
        <taxon>Bacillaceae</taxon>
        <taxon>Oceanobacillus</taxon>
    </lineage>
</organism>
<keyword evidence="3" id="KW-1185">Reference proteome</keyword>
<keyword evidence="2" id="KW-0808">Transferase</keyword>
<evidence type="ECO:0000259" key="1">
    <source>
        <dbReference type="Pfam" id="PF08241"/>
    </source>
</evidence>